<protein>
    <submittedName>
        <fullName evidence="2">Protein kinase-like domain protein</fullName>
    </submittedName>
</protein>
<keyword evidence="3" id="KW-1185">Reference proteome</keyword>
<sequence>MKTMEQLQEIADSLTLQEMRNLKEEAGYYRSGFPYPLDSESPWFYIKYGKHSSALTRMEAETREFTYNALQEISLSAVNKDSLPCVPKIFRVIWPDFVVMEYREGRTLQKLAETLPWEEQLSYIRRIAKAIDILLSIPIPADATPGPYGGGLILHPLFKDAEAPKLFKDVASLRAHVNYMSGMPQNHPPPSGAPPRPQCALDSRLYLVWGDFNPGNFIFDANGFLCLIDFENVNLLPLCFQTYALHYGFPISTQYGWAVSDAMETALPTHNMETFIRAHTWFVRCAAWMGVPEEERYRKVHKYIVPDDIKRAGSKLHQPP</sequence>
<dbReference type="OrthoDB" id="3250044at2759"/>
<comment type="caution">
    <text evidence="2">The sequence shown here is derived from an EMBL/GenBank/DDBJ whole genome shotgun (WGS) entry which is preliminary data.</text>
</comment>
<gene>
    <name evidence="2" type="ORF">ISF_06723</name>
</gene>
<dbReference type="Proteomes" id="UP000076744">
    <property type="component" value="Unassembled WGS sequence"/>
</dbReference>
<dbReference type="PANTHER" id="PTHR21310:SF39">
    <property type="entry name" value="AMINOGLYCOSIDE PHOSPHOTRANSFERASE DOMAIN-CONTAINING PROTEIN"/>
    <property type="match status" value="1"/>
</dbReference>
<dbReference type="SUPFAM" id="SSF56112">
    <property type="entry name" value="Protein kinase-like (PK-like)"/>
    <property type="match status" value="1"/>
</dbReference>
<evidence type="ECO:0000313" key="2">
    <source>
        <dbReference type="EMBL" id="OAA58184.1"/>
    </source>
</evidence>
<name>A0A167R1K4_CORFA</name>
<dbReference type="InterPro" id="IPR011009">
    <property type="entry name" value="Kinase-like_dom_sf"/>
</dbReference>
<organism evidence="2 3">
    <name type="scientific">Cordyceps fumosorosea (strain ARSEF 2679)</name>
    <name type="common">Isaria fumosorosea</name>
    <dbReference type="NCBI Taxonomy" id="1081104"/>
    <lineage>
        <taxon>Eukaryota</taxon>
        <taxon>Fungi</taxon>
        <taxon>Dikarya</taxon>
        <taxon>Ascomycota</taxon>
        <taxon>Pezizomycotina</taxon>
        <taxon>Sordariomycetes</taxon>
        <taxon>Hypocreomycetidae</taxon>
        <taxon>Hypocreales</taxon>
        <taxon>Cordycipitaceae</taxon>
        <taxon>Cordyceps</taxon>
    </lineage>
</organism>
<keyword evidence="2" id="KW-0418">Kinase</keyword>
<dbReference type="AlphaFoldDB" id="A0A167R1K4"/>
<evidence type="ECO:0000313" key="3">
    <source>
        <dbReference type="Proteomes" id="UP000076744"/>
    </source>
</evidence>
<dbReference type="STRING" id="1081104.A0A167R1K4"/>
<proteinExistence type="predicted"/>
<keyword evidence="2" id="KW-0808">Transferase</keyword>
<dbReference type="InterPro" id="IPR051678">
    <property type="entry name" value="AGP_Transferase"/>
</dbReference>
<dbReference type="PANTHER" id="PTHR21310">
    <property type="entry name" value="AMINOGLYCOSIDE PHOSPHOTRANSFERASE-RELATED-RELATED"/>
    <property type="match status" value="1"/>
</dbReference>
<dbReference type="GO" id="GO:0016301">
    <property type="term" value="F:kinase activity"/>
    <property type="evidence" value="ECO:0007669"/>
    <property type="project" value="UniProtKB-KW"/>
</dbReference>
<feature type="domain" description="Aminoglycoside phosphotransferase" evidence="1">
    <location>
        <begin position="85"/>
        <end position="233"/>
    </location>
</feature>
<dbReference type="GeneID" id="30023015"/>
<evidence type="ECO:0000259" key="1">
    <source>
        <dbReference type="Pfam" id="PF01636"/>
    </source>
</evidence>
<dbReference type="EMBL" id="AZHB01000018">
    <property type="protein sequence ID" value="OAA58184.1"/>
    <property type="molecule type" value="Genomic_DNA"/>
</dbReference>
<reference evidence="2 3" key="1">
    <citation type="journal article" date="2016" name="Genome Biol. Evol.">
        <title>Divergent and convergent evolution of fungal pathogenicity.</title>
        <authorList>
            <person name="Shang Y."/>
            <person name="Xiao G."/>
            <person name="Zheng P."/>
            <person name="Cen K."/>
            <person name="Zhan S."/>
            <person name="Wang C."/>
        </authorList>
    </citation>
    <scope>NUCLEOTIDE SEQUENCE [LARGE SCALE GENOMIC DNA]</scope>
    <source>
        <strain evidence="2 3">ARSEF 2679</strain>
    </source>
</reference>
<dbReference type="RefSeq" id="XP_018702367.1">
    <property type="nucleotide sequence ID" value="XM_018850327.1"/>
</dbReference>
<accession>A0A167R1K4</accession>
<dbReference type="Pfam" id="PF01636">
    <property type="entry name" value="APH"/>
    <property type="match status" value="1"/>
</dbReference>
<dbReference type="InterPro" id="IPR002575">
    <property type="entry name" value="Aminoglycoside_PTrfase"/>
</dbReference>